<gene>
    <name evidence="4" type="ORF">NE619_04350</name>
</gene>
<organism evidence="4 5">
    <name type="scientific">Anaerovorax odorimutans</name>
    <dbReference type="NCBI Taxonomy" id="109327"/>
    <lineage>
        <taxon>Bacteria</taxon>
        <taxon>Bacillati</taxon>
        <taxon>Bacillota</taxon>
        <taxon>Clostridia</taxon>
        <taxon>Peptostreptococcales</taxon>
        <taxon>Anaerovoracaceae</taxon>
        <taxon>Anaerovorax</taxon>
    </lineage>
</organism>
<dbReference type="Pfam" id="PF01784">
    <property type="entry name" value="DUF34_NIF3"/>
    <property type="match status" value="1"/>
</dbReference>
<dbReference type="NCBIfam" id="TIGR00486">
    <property type="entry name" value="YbgI_SA1388"/>
    <property type="match status" value="1"/>
</dbReference>
<evidence type="ECO:0000313" key="5">
    <source>
        <dbReference type="Proteomes" id="UP001524502"/>
    </source>
</evidence>
<dbReference type="Gene3D" id="3.40.1390.30">
    <property type="entry name" value="NIF3 (NGG1p interacting factor 3)-like"/>
    <property type="match status" value="2"/>
</dbReference>
<evidence type="ECO:0000256" key="3">
    <source>
        <dbReference type="ARBA" id="ARBA00022723"/>
    </source>
</evidence>
<comment type="similarity">
    <text evidence="1">Belongs to the GTP cyclohydrolase I type 2/NIF3 family.</text>
</comment>
<accession>A0ABT1RL83</accession>
<dbReference type="InterPro" id="IPR036069">
    <property type="entry name" value="DUF34/NIF3_sf"/>
</dbReference>
<dbReference type="EMBL" id="JANFXK010000003">
    <property type="protein sequence ID" value="MCQ4635947.1"/>
    <property type="molecule type" value="Genomic_DNA"/>
</dbReference>
<dbReference type="RefSeq" id="WP_256131133.1">
    <property type="nucleotide sequence ID" value="NZ_JANFXK010000003.1"/>
</dbReference>
<keyword evidence="5" id="KW-1185">Reference proteome</keyword>
<sequence length="264" mass="28395">MAMKLEDVVAVIEEIANPDTQESWDNSGVQLAAGPVEIHRVLTTLEITDAVIEEAEEEDVDLIVTHHPLIFGSLKSVDYRDMTGSYIVKLLNMGISVYSCHTPFDKLAGGNNDFLADLIGLKDTSGFSSGSDLDMIGRVGQLEEEMSLVSMLDLLSEKLEMDPEQFRAVGKPDSAIKTVGICTGAGADLMDLAAANGCQLFITGDLKYHDAQKAKALGMAVIDAGHYGTEKSFAGNFADKLMGKTAGQIEVLESDVDIDPFEMI</sequence>
<name>A0ABT1RL83_9FIRM</name>
<dbReference type="PANTHER" id="PTHR13799:SF14">
    <property type="entry name" value="GTP CYCLOHYDROLASE 1 TYPE 2 HOMOLOG"/>
    <property type="match status" value="1"/>
</dbReference>
<keyword evidence="3" id="KW-0479">Metal-binding</keyword>
<evidence type="ECO:0000313" key="4">
    <source>
        <dbReference type="EMBL" id="MCQ4635947.1"/>
    </source>
</evidence>
<dbReference type="InterPro" id="IPR002678">
    <property type="entry name" value="DUF34/NIF3"/>
</dbReference>
<dbReference type="SUPFAM" id="SSF102705">
    <property type="entry name" value="NIF3 (NGG1p interacting factor 3)-like"/>
    <property type="match status" value="1"/>
</dbReference>
<evidence type="ECO:0000256" key="2">
    <source>
        <dbReference type="ARBA" id="ARBA00022112"/>
    </source>
</evidence>
<evidence type="ECO:0000256" key="1">
    <source>
        <dbReference type="ARBA" id="ARBA00006964"/>
    </source>
</evidence>
<reference evidence="4 5" key="1">
    <citation type="submission" date="2022-06" db="EMBL/GenBank/DDBJ databases">
        <title>Isolation of gut microbiota from human fecal samples.</title>
        <authorList>
            <person name="Pamer E.G."/>
            <person name="Barat B."/>
            <person name="Waligurski E."/>
            <person name="Medina S."/>
            <person name="Paddock L."/>
            <person name="Mostad J."/>
        </authorList>
    </citation>
    <scope>NUCLEOTIDE SEQUENCE [LARGE SCALE GENOMIC DNA]</scope>
    <source>
        <strain evidence="4 5">SL.3.17</strain>
    </source>
</reference>
<comment type="caution">
    <text evidence="4">The sequence shown here is derived from an EMBL/GenBank/DDBJ whole genome shotgun (WGS) entry which is preliminary data.</text>
</comment>
<proteinExistence type="inferred from homology"/>
<dbReference type="Proteomes" id="UP001524502">
    <property type="component" value="Unassembled WGS sequence"/>
</dbReference>
<protein>
    <recommendedName>
        <fullName evidence="2">GTP cyclohydrolase 1 type 2 homolog</fullName>
    </recommendedName>
</protein>
<dbReference type="PANTHER" id="PTHR13799">
    <property type="entry name" value="NGG1 INTERACTING FACTOR 3"/>
    <property type="match status" value="1"/>
</dbReference>